<feature type="domain" description="MATH" evidence="1">
    <location>
        <begin position="1"/>
        <end position="91"/>
    </location>
</feature>
<feature type="domain" description="MATH" evidence="1">
    <location>
        <begin position="111"/>
        <end position="223"/>
    </location>
</feature>
<accession>A0A0D3CXM5</accession>
<evidence type="ECO:0000313" key="2">
    <source>
        <dbReference type="EnsemblPlants" id="Bo6g095330.1"/>
    </source>
</evidence>
<dbReference type="AlphaFoldDB" id="A0A0D3CXM5"/>
<dbReference type="HOGENOM" id="CLU_040595_1_1_1"/>
<dbReference type="PROSITE" id="PS50144">
    <property type="entry name" value="MATH"/>
    <property type="match status" value="2"/>
</dbReference>
<reference evidence="2" key="2">
    <citation type="submission" date="2015-03" db="UniProtKB">
        <authorList>
            <consortium name="EnsemblPlants"/>
        </authorList>
    </citation>
    <scope>IDENTIFICATION</scope>
</reference>
<dbReference type="Pfam" id="PF22486">
    <property type="entry name" value="MATH_2"/>
    <property type="match status" value="1"/>
</dbReference>
<organism evidence="2 3">
    <name type="scientific">Brassica oleracea var. oleracea</name>
    <dbReference type="NCBI Taxonomy" id="109376"/>
    <lineage>
        <taxon>Eukaryota</taxon>
        <taxon>Viridiplantae</taxon>
        <taxon>Streptophyta</taxon>
        <taxon>Embryophyta</taxon>
        <taxon>Tracheophyta</taxon>
        <taxon>Spermatophyta</taxon>
        <taxon>Magnoliopsida</taxon>
        <taxon>eudicotyledons</taxon>
        <taxon>Gunneridae</taxon>
        <taxon>Pentapetalae</taxon>
        <taxon>rosids</taxon>
        <taxon>malvids</taxon>
        <taxon>Brassicales</taxon>
        <taxon>Brassicaceae</taxon>
        <taxon>Brassiceae</taxon>
        <taxon>Brassica</taxon>
    </lineage>
</organism>
<proteinExistence type="predicted"/>
<dbReference type="InterPro" id="IPR008974">
    <property type="entry name" value="TRAF-like"/>
</dbReference>
<dbReference type="InterPro" id="IPR002083">
    <property type="entry name" value="MATH/TRAF_dom"/>
</dbReference>
<dbReference type="PANTHER" id="PTHR46162:SF65">
    <property type="entry name" value="F9D12.8 PROTEIN-RELATED"/>
    <property type="match status" value="1"/>
</dbReference>
<reference evidence="2 3" key="1">
    <citation type="journal article" date="2014" name="Genome Biol.">
        <title>Transcriptome and methylome profiling reveals relics of genome dominance in the mesopolyploid Brassica oleracea.</title>
        <authorList>
            <person name="Parkin I.A."/>
            <person name="Koh C."/>
            <person name="Tang H."/>
            <person name="Robinson S.J."/>
            <person name="Kagale S."/>
            <person name="Clarke W.E."/>
            <person name="Town C.D."/>
            <person name="Nixon J."/>
            <person name="Krishnakumar V."/>
            <person name="Bidwell S.L."/>
            <person name="Denoeud F."/>
            <person name="Belcram H."/>
            <person name="Links M.G."/>
            <person name="Just J."/>
            <person name="Clarke C."/>
            <person name="Bender T."/>
            <person name="Huebert T."/>
            <person name="Mason A.S."/>
            <person name="Pires J.C."/>
            <person name="Barker G."/>
            <person name="Moore J."/>
            <person name="Walley P.G."/>
            <person name="Manoli S."/>
            <person name="Batley J."/>
            <person name="Edwards D."/>
            <person name="Nelson M.N."/>
            <person name="Wang X."/>
            <person name="Paterson A.H."/>
            <person name="King G."/>
            <person name="Bancroft I."/>
            <person name="Chalhoub B."/>
            <person name="Sharpe A.G."/>
        </authorList>
    </citation>
    <scope>NUCLEOTIDE SEQUENCE</scope>
    <source>
        <strain evidence="2 3">cv. TO1000</strain>
    </source>
</reference>
<keyword evidence="3" id="KW-1185">Reference proteome</keyword>
<dbReference type="EnsemblPlants" id="Bo6g095330.1">
    <property type="protein sequence ID" value="Bo6g095330.1"/>
    <property type="gene ID" value="Bo6g095330"/>
</dbReference>
<dbReference type="SUPFAM" id="SSF49599">
    <property type="entry name" value="TRAF domain-like"/>
    <property type="match status" value="2"/>
</dbReference>
<dbReference type="CDD" id="cd00121">
    <property type="entry name" value="MATH"/>
    <property type="match status" value="1"/>
</dbReference>
<dbReference type="Proteomes" id="UP000032141">
    <property type="component" value="Chromosome C6"/>
</dbReference>
<dbReference type="Gramene" id="Bo6g095330.1">
    <property type="protein sequence ID" value="Bo6g095330.1"/>
    <property type="gene ID" value="Bo6g095330"/>
</dbReference>
<evidence type="ECO:0000313" key="3">
    <source>
        <dbReference type="Proteomes" id="UP000032141"/>
    </source>
</evidence>
<dbReference type="PANTHER" id="PTHR46162">
    <property type="entry name" value="TRAF-LIKE FAMILY PROTEIN"/>
    <property type="match status" value="1"/>
</dbReference>
<protein>
    <recommendedName>
        <fullName evidence="1">MATH domain-containing protein</fullName>
    </recommendedName>
</protein>
<dbReference type="Pfam" id="PF00917">
    <property type="entry name" value="MATH"/>
    <property type="match status" value="1"/>
</dbReference>
<evidence type="ECO:0000259" key="1">
    <source>
        <dbReference type="PROSITE" id="PS50144"/>
    </source>
</evidence>
<dbReference type="Gene3D" id="2.60.210.10">
    <property type="entry name" value="Apoptosis, Tumor Necrosis Factor Receptor Associated Protein 2, Chain A"/>
    <property type="match status" value="2"/>
</dbReference>
<name>A0A0D3CXM5_BRAOL</name>
<sequence>MDDRSGFISMYVEIDSKSLTPPNEISVVELRFFVYNKKKNKYFTIQDVEVKRFNALKTVWGWGRVLLYDTFNNHGNGYIFEGDQCEFGVNVIVSPPPTRMEILSFHDKIPYPKYLWTVKKFSELIEYVHISNSFSMGAMEWFLKLYPKGFSRADGKWLSVFLHLADSHAPKADEKIFMQGHCTTGDWHIESNNGWGWDQFLSLDKLRKVYLDKEDALNIEIEFQVVSATKYFPII</sequence>
<dbReference type="eggNOG" id="KOG1987">
    <property type="taxonomic scope" value="Eukaryota"/>
</dbReference>